<dbReference type="EC" id="2.5.1.141" evidence="9"/>
<keyword evidence="5 9" id="KW-1133">Transmembrane helix</keyword>
<feature type="transmembrane region" description="Helical" evidence="9">
    <location>
        <begin position="186"/>
        <end position="210"/>
    </location>
</feature>
<dbReference type="GO" id="GO:0008495">
    <property type="term" value="F:protoheme IX farnesyltransferase activity"/>
    <property type="evidence" value="ECO:0007669"/>
    <property type="project" value="UniProtKB-UniRule"/>
</dbReference>
<evidence type="ECO:0000256" key="1">
    <source>
        <dbReference type="ARBA" id="ARBA00004141"/>
    </source>
</evidence>
<dbReference type="PROSITE" id="PS00943">
    <property type="entry name" value="UBIA"/>
    <property type="match status" value="1"/>
</dbReference>
<evidence type="ECO:0000256" key="8">
    <source>
        <dbReference type="ARBA" id="ARBA00047690"/>
    </source>
</evidence>
<dbReference type="InterPro" id="IPR000537">
    <property type="entry name" value="UbiA_prenyltransferase"/>
</dbReference>
<dbReference type="AlphaFoldDB" id="A0A4R4E0B6"/>
<feature type="transmembrane region" description="Helical" evidence="9">
    <location>
        <begin position="231"/>
        <end position="253"/>
    </location>
</feature>
<comment type="subcellular location">
    <subcellularLocation>
        <location evidence="9">Cell membrane</location>
        <topology evidence="9">Multi-pass membrane protein</topology>
    </subcellularLocation>
    <subcellularLocation>
        <location evidence="1">Membrane</location>
        <topology evidence="1">Multi-pass membrane protein</topology>
    </subcellularLocation>
</comment>
<dbReference type="GO" id="GO:0048034">
    <property type="term" value="P:heme O biosynthetic process"/>
    <property type="evidence" value="ECO:0007669"/>
    <property type="project" value="UniProtKB-UniRule"/>
</dbReference>
<evidence type="ECO:0000256" key="6">
    <source>
        <dbReference type="ARBA" id="ARBA00023133"/>
    </source>
</evidence>
<evidence type="ECO:0000256" key="4">
    <source>
        <dbReference type="ARBA" id="ARBA00022692"/>
    </source>
</evidence>
<protein>
    <recommendedName>
        <fullName evidence="9">Protoheme IX farnesyltransferase</fullName>
        <ecNumber evidence="9">2.5.1.141</ecNumber>
    </recommendedName>
    <alternativeName>
        <fullName evidence="9">Heme B farnesyltransferase</fullName>
    </alternativeName>
    <alternativeName>
        <fullName evidence="9">Heme O synthase</fullName>
    </alternativeName>
</protein>
<dbReference type="NCBIfam" id="TIGR01473">
    <property type="entry name" value="cyoE_ctaB"/>
    <property type="match status" value="1"/>
</dbReference>
<feature type="transmembrane region" description="Helical" evidence="9">
    <location>
        <begin position="145"/>
        <end position="166"/>
    </location>
</feature>
<evidence type="ECO:0000256" key="7">
    <source>
        <dbReference type="ARBA" id="ARBA00023136"/>
    </source>
</evidence>
<accession>A0A4R4E0B6</accession>
<name>A0A4R4E0B6_9BACT</name>
<keyword evidence="2 9" id="KW-1003">Cell membrane</keyword>
<dbReference type="Proteomes" id="UP000295164">
    <property type="component" value="Unassembled WGS sequence"/>
</dbReference>
<feature type="transmembrane region" description="Helical" evidence="9">
    <location>
        <begin position="53"/>
        <end position="73"/>
    </location>
</feature>
<comment type="similarity">
    <text evidence="9">Belongs to the UbiA prenyltransferase family. Protoheme IX farnesyltransferase subfamily.</text>
</comment>
<dbReference type="Gene3D" id="1.10.357.140">
    <property type="entry name" value="UbiA prenyltransferase"/>
    <property type="match status" value="1"/>
</dbReference>
<dbReference type="UniPathway" id="UPA00834">
    <property type="reaction ID" value="UER00712"/>
</dbReference>
<dbReference type="InterPro" id="IPR044878">
    <property type="entry name" value="UbiA_sf"/>
</dbReference>
<dbReference type="PANTHER" id="PTHR43448:SF2">
    <property type="entry name" value="PROTOHEME IX FARNESYLTRANSFERASE, MITOCHONDRIAL"/>
    <property type="match status" value="1"/>
</dbReference>
<evidence type="ECO:0000313" key="10">
    <source>
        <dbReference type="EMBL" id="TCZ72809.1"/>
    </source>
</evidence>
<dbReference type="GO" id="GO:0005886">
    <property type="term" value="C:plasma membrane"/>
    <property type="evidence" value="ECO:0007669"/>
    <property type="project" value="UniProtKB-SubCell"/>
</dbReference>
<evidence type="ECO:0000313" key="11">
    <source>
        <dbReference type="Proteomes" id="UP000295164"/>
    </source>
</evidence>
<comment type="catalytic activity">
    <reaction evidence="8 9">
        <text>heme b + (2E,6E)-farnesyl diphosphate + H2O = Fe(II)-heme o + diphosphate</text>
        <dbReference type="Rhea" id="RHEA:28070"/>
        <dbReference type="ChEBI" id="CHEBI:15377"/>
        <dbReference type="ChEBI" id="CHEBI:33019"/>
        <dbReference type="ChEBI" id="CHEBI:60344"/>
        <dbReference type="ChEBI" id="CHEBI:60530"/>
        <dbReference type="ChEBI" id="CHEBI:175763"/>
        <dbReference type="EC" id="2.5.1.141"/>
    </reaction>
</comment>
<comment type="pathway">
    <text evidence="9">Porphyrin-containing compound metabolism; heme O biosynthesis; heme O from protoheme: step 1/1.</text>
</comment>
<gene>
    <name evidence="10" type="primary">cyoE</name>
    <name evidence="9" type="synonym">ctaB</name>
    <name evidence="10" type="ORF">E0486_08495</name>
</gene>
<dbReference type="Pfam" id="PF01040">
    <property type="entry name" value="UbiA"/>
    <property type="match status" value="1"/>
</dbReference>
<evidence type="ECO:0000256" key="5">
    <source>
        <dbReference type="ARBA" id="ARBA00022989"/>
    </source>
</evidence>
<feature type="transmembrane region" description="Helical" evidence="9">
    <location>
        <begin position="94"/>
        <end position="114"/>
    </location>
</feature>
<keyword evidence="4 9" id="KW-0812">Transmembrane</keyword>
<keyword evidence="3 9" id="KW-0808">Transferase</keyword>
<dbReference type="CDD" id="cd13957">
    <property type="entry name" value="PT_UbiA_Cox10"/>
    <property type="match status" value="1"/>
</dbReference>
<feature type="transmembrane region" description="Helical" evidence="9">
    <location>
        <begin position="259"/>
        <end position="278"/>
    </location>
</feature>
<dbReference type="PANTHER" id="PTHR43448">
    <property type="entry name" value="PROTOHEME IX FARNESYLTRANSFERASE, MITOCHONDRIAL"/>
    <property type="match status" value="1"/>
</dbReference>
<feature type="transmembrane region" description="Helical" evidence="9">
    <location>
        <begin position="21"/>
        <end position="41"/>
    </location>
</feature>
<reference evidence="10 11" key="1">
    <citation type="submission" date="2019-03" db="EMBL/GenBank/DDBJ databases">
        <authorList>
            <person name="Kim M.K.M."/>
        </authorList>
    </citation>
    <scope>NUCLEOTIDE SEQUENCE [LARGE SCALE GENOMIC DNA]</scope>
    <source>
        <strain evidence="10 11">17J68-15</strain>
    </source>
</reference>
<comment type="caution">
    <text evidence="10">The sequence shown here is derived from an EMBL/GenBank/DDBJ whole genome shotgun (WGS) entry which is preliminary data.</text>
</comment>
<evidence type="ECO:0000256" key="3">
    <source>
        <dbReference type="ARBA" id="ARBA00022679"/>
    </source>
</evidence>
<dbReference type="InterPro" id="IPR030470">
    <property type="entry name" value="UbiA_prenylTrfase_CS"/>
</dbReference>
<evidence type="ECO:0000256" key="2">
    <source>
        <dbReference type="ARBA" id="ARBA00022475"/>
    </source>
</evidence>
<dbReference type="InterPro" id="IPR006369">
    <property type="entry name" value="Protohaem_IX_farnesylTrfase"/>
</dbReference>
<comment type="function">
    <text evidence="9">Converts heme B (protoheme IX) to heme O by substitution of the vinyl group on carbon 2 of heme B porphyrin ring with a hydroxyethyl farnesyl side group.</text>
</comment>
<proteinExistence type="inferred from homology"/>
<evidence type="ECO:0000256" key="9">
    <source>
        <dbReference type="HAMAP-Rule" id="MF_00154"/>
    </source>
</evidence>
<keyword evidence="7 9" id="KW-0472">Membrane</keyword>
<comment type="miscellaneous">
    <text evidence="9">Carbon 2 of the heme B porphyrin ring is defined according to the Fischer nomenclature.</text>
</comment>
<feature type="transmembrane region" description="Helical" evidence="9">
    <location>
        <begin position="120"/>
        <end position="138"/>
    </location>
</feature>
<keyword evidence="6 9" id="KW-0350">Heme biosynthesis</keyword>
<sequence length="312" mass="34269">METGEALKSNRLKDYLQLMKPSLSIMVVFSSVVSFLLVPRVGELYESPWWRSVLLFIGGMLVTGAANAINQVVEKDTDAKMKRTAKRPVASGRMSVTEGWAFAIVTGAIGVAILGWYFNWLSAGIAAFSLFLYAFIYTPLKKVNAISVFVGAFPGALPCLIGWVAGSGVFAPFDTYTVNGHVESNVGGWVLFAIQFLWQFPHFWAIAWVAHRDYTAAGFKLLPSAEGPTKFTALQTIIYSLLLIPVCALPYYIGLTGTVSLVIVTLMNLFLVFQCIRLYRENDAKAGRRVMFSSYAHLPVVLLALLADKITG</sequence>
<organism evidence="10 11">
    <name type="scientific">Flaviaesturariibacter aridisoli</name>
    <dbReference type="NCBI Taxonomy" id="2545761"/>
    <lineage>
        <taxon>Bacteria</taxon>
        <taxon>Pseudomonadati</taxon>
        <taxon>Bacteroidota</taxon>
        <taxon>Chitinophagia</taxon>
        <taxon>Chitinophagales</taxon>
        <taxon>Chitinophagaceae</taxon>
        <taxon>Flaviaestuariibacter</taxon>
    </lineage>
</organism>
<dbReference type="GO" id="GO:0006784">
    <property type="term" value="P:heme A biosynthetic process"/>
    <property type="evidence" value="ECO:0007669"/>
    <property type="project" value="TreeGrafter"/>
</dbReference>
<dbReference type="HAMAP" id="MF_00154">
    <property type="entry name" value="CyoE_CtaB"/>
    <property type="match status" value="1"/>
</dbReference>
<dbReference type="OrthoDB" id="9814417at2"/>
<keyword evidence="11" id="KW-1185">Reference proteome</keyword>
<dbReference type="EMBL" id="SKFH01000010">
    <property type="protein sequence ID" value="TCZ72809.1"/>
    <property type="molecule type" value="Genomic_DNA"/>
</dbReference>